<gene>
    <name evidence="2" type="ORF">AB1Y20_004024</name>
</gene>
<dbReference type="Proteomes" id="UP001515480">
    <property type="component" value="Unassembled WGS sequence"/>
</dbReference>
<keyword evidence="3" id="KW-1185">Reference proteome</keyword>
<evidence type="ECO:0000256" key="1">
    <source>
        <dbReference type="SAM" id="MobiDB-lite"/>
    </source>
</evidence>
<dbReference type="GO" id="GO:0005884">
    <property type="term" value="C:actin filament"/>
    <property type="evidence" value="ECO:0007669"/>
    <property type="project" value="TreeGrafter"/>
</dbReference>
<dbReference type="PANTHER" id="PTHR45691:SF6">
    <property type="entry name" value="PROTEIN DIAPHANOUS"/>
    <property type="match status" value="1"/>
</dbReference>
<dbReference type="AlphaFoldDB" id="A0AB34J6D7"/>
<feature type="compositionally biased region" description="Pro residues" evidence="1">
    <location>
        <begin position="429"/>
        <end position="444"/>
    </location>
</feature>
<reference evidence="2 3" key="1">
    <citation type="journal article" date="2024" name="Science">
        <title>Giant polyketide synthase enzymes in the biosynthesis of giant marine polyether toxins.</title>
        <authorList>
            <person name="Fallon T.R."/>
            <person name="Shende V.V."/>
            <person name="Wierzbicki I.H."/>
            <person name="Pendleton A.L."/>
            <person name="Watervoot N.F."/>
            <person name="Auber R.P."/>
            <person name="Gonzalez D.J."/>
            <person name="Wisecaver J.H."/>
            <person name="Moore B.S."/>
        </authorList>
    </citation>
    <scope>NUCLEOTIDE SEQUENCE [LARGE SCALE GENOMIC DNA]</scope>
    <source>
        <strain evidence="2 3">12B1</strain>
    </source>
</reference>
<feature type="region of interest" description="Disordered" evidence="1">
    <location>
        <begin position="484"/>
        <end position="517"/>
    </location>
</feature>
<proteinExistence type="predicted"/>
<dbReference type="GO" id="GO:0030041">
    <property type="term" value="P:actin filament polymerization"/>
    <property type="evidence" value="ECO:0007669"/>
    <property type="project" value="TreeGrafter"/>
</dbReference>
<dbReference type="EMBL" id="JBGBPQ010000012">
    <property type="protein sequence ID" value="KAL1514948.1"/>
    <property type="molecule type" value="Genomic_DNA"/>
</dbReference>
<evidence type="ECO:0000313" key="2">
    <source>
        <dbReference type="EMBL" id="KAL1514948.1"/>
    </source>
</evidence>
<organism evidence="2 3">
    <name type="scientific">Prymnesium parvum</name>
    <name type="common">Toxic golden alga</name>
    <dbReference type="NCBI Taxonomy" id="97485"/>
    <lineage>
        <taxon>Eukaryota</taxon>
        <taxon>Haptista</taxon>
        <taxon>Haptophyta</taxon>
        <taxon>Prymnesiophyceae</taxon>
        <taxon>Prymnesiales</taxon>
        <taxon>Prymnesiaceae</taxon>
        <taxon>Prymnesium</taxon>
    </lineage>
</organism>
<protein>
    <submittedName>
        <fullName evidence="2">Uncharacterized protein</fullName>
    </submittedName>
</protein>
<feature type="compositionally biased region" description="Basic residues" evidence="1">
    <location>
        <begin position="619"/>
        <end position="630"/>
    </location>
</feature>
<comment type="caution">
    <text evidence="2">The sequence shown here is derived from an EMBL/GenBank/DDBJ whole genome shotgun (WGS) entry which is preliminary data.</text>
</comment>
<sequence>MAALRRTGRPEAVLRGVVRPETVCRGTSRPEAVRRADRLAALLRQSNAALLPLLWCVLLLPTASATRPPPPPAFDLAGACAGVKSSETWKDSDGNFHWSYKIKVYPWTTFGRIRVSLHGWSMALEKAYYGQVDTPGKEFDVVLHPRPGPDDSFEIQGTGEAYAEPGLECAGLQMANASNPDCLLGPQFVVESDWTDIASGRFRAHVHMNLWVLQTIITMDYGHAMLEIGSDLNGARILEGGDGSSSKAVLSLLPLKNCLGMYKDASCDRSFSFTAVLTPPLYSLPSFSCLLTRDLPFPPPPMPPGNPPAPPPGFNVDPNLCYLGGYAHFSVPPQKGPKVQPGTQLWELSVHLNNWLPGLRVVLDFPGSSTVGHPLHVNAWRPAEVVRLLDVTRHSAILELQVTAARDFQFEALGDVDDVRIVCEVGDARPPPPPPPAPPLPPPVSNKALASTVDEFYAEDGDEDPPPHATTPADAIHKDARAQKAIVGRSGHQTAPVHERRSAPPPPPPPHRTESSGTGVRVSLFMLLAVVVNVLLYRRDPACYMLNVAQLVRWGRKKANKTMRGRKIIQFVGSTIIGRAVLQTELRYLGVASAAVAADDTQDKLLASSTGKAPPASKGKGKHSSKRKPLTNKSVESDEYDEDEALAIEMPLENDDSGSADGLPESAGKRKGETSKGTNHSQSYQRSRGAAQGHSAKQ</sequence>
<feature type="compositionally biased region" description="Polar residues" evidence="1">
    <location>
        <begin position="675"/>
        <end position="686"/>
    </location>
</feature>
<dbReference type="PANTHER" id="PTHR45691">
    <property type="entry name" value="PROTEIN DIAPHANOUS"/>
    <property type="match status" value="1"/>
</dbReference>
<dbReference type="InterPro" id="IPR051412">
    <property type="entry name" value="Formin_Homology_Diaphanous_sf"/>
</dbReference>
<feature type="region of interest" description="Disordered" evidence="1">
    <location>
        <begin position="425"/>
        <end position="446"/>
    </location>
</feature>
<evidence type="ECO:0000313" key="3">
    <source>
        <dbReference type="Proteomes" id="UP001515480"/>
    </source>
</evidence>
<feature type="region of interest" description="Disordered" evidence="1">
    <location>
        <begin position="607"/>
        <end position="698"/>
    </location>
</feature>
<name>A0AB34J6D7_PRYPA</name>
<feature type="compositionally biased region" description="Acidic residues" evidence="1">
    <location>
        <begin position="637"/>
        <end position="658"/>
    </location>
</feature>
<accession>A0AB34J6D7</accession>